<evidence type="ECO:0000313" key="2">
    <source>
        <dbReference type="EMBL" id="VAX27581.1"/>
    </source>
</evidence>
<keyword evidence="1" id="KW-0472">Membrane</keyword>
<evidence type="ECO:0000256" key="1">
    <source>
        <dbReference type="SAM" id="Phobius"/>
    </source>
</evidence>
<dbReference type="AlphaFoldDB" id="A0A3B1CM58"/>
<evidence type="ECO:0008006" key="3">
    <source>
        <dbReference type="Google" id="ProtNLM"/>
    </source>
</evidence>
<gene>
    <name evidence="2" type="ORF">MNBD_NITROSPIRAE02-1286</name>
</gene>
<accession>A0A3B1CM58</accession>
<name>A0A3B1CM58_9ZZZZ</name>
<protein>
    <recommendedName>
        <fullName evidence="3">SxtK</fullName>
    </recommendedName>
</protein>
<dbReference type="EMBL" id="UOGH01000051">
    <property type="protein sequence ID" value="VAX27581.1"/>
    <property type="molecule type" value="Genomic_DNA"/>
</dbReference>
<proteinExistence type="predicted"/>
<keyword evidence="1" id="KW-0812">Transmembrane</keyword>
<organism evidence="2">
    <name type="scientific">hydrothermal vent metagenome</name>
    <dbReference type="NCBI Taxonomy" id="652676"/>
    <lineage>
        <taxon>unclassified sequences</taxon>
        <taxon>metagenomes</taxon>
        <taxon>ecological metagenomes</taxon>
    </lineage>
</organism>
<sequence>MSKVSVLFEVWDFLRERKKWWIAPIVIFLVLLGALIVFTQGSAVAPFIYALF</sequence>
<dbReference type="InterPro" id="IPR046031">
    <property type="entry name" value="DUF5989"/>
</dbReference>
<feature type="transmembrane region" description="Helical" evidence="1">
    <location>
        <begin position="21"/>
        <end position="49"/>
    </location>
</feature>
<keyword evidence="1" id="KW-1133">Transmembrane helix</keyword>
<dbReference type="Pfam" id="PF19451">
    <property type="entry name" value="DUF5989"/>
    <property type="match status" value="1"/>
</dbReference>
<reference evidence="2" key="1">
    <citation type="submission" date="2018-06" db="EMBL/GenBank/DDBJ databases">
        <authorList>
            <person name="Zhirakovskaya E."/>
        </authorList>
    </citation>
    <scope>NUCLEOTIDE SEQUENCE</scope>
</reference>